<keyword evidence="21" id="KW-1185">Reference proteome</keyword>
<dbReference type="GO" id="GO:0005743">
    <property type="term" value="C:mitochondrial inner membrane"/>
    <property type="evidence" value="ECO:0007669"/>
    <property type="project" value="UniProtKB-SubCell"/>
</dbReference>
<dbReference type="InterPro" id="IPR012576">
    <property type="entry name" value="NDUFB3"/>
</dbReference>
<comment type="subunit">
    <text evidence="6">Interacts with ERF2.</text>
</comment>
<dbReference type="InterPro" id="IPR051371">
    <property type="entry name" value="Ras_palmitoyltransferase"/>
</dbReference>
<keyword evidence="9" id="KW-0679">Respiratory chain</keyword>
<keyword evidence="12" id="KW-0256">Endoplasmic reticulum</keyword>
<feature type="compositionally biased region" description="Low complexity" evidence="17">
    <location>
        <begin position="51"/>
        <end position="71"/>
    </location>
</feature>
<keyword evidence="15" id="KW-0496">Mitochondrion</keyword>
<keyword evidence="10 18" id="KW-0812">Transmembrane</keyword>
<comment type="similarity">
    <text evidence="4">Belongs to the complex I NDUFB3 subunit family.</text>
</comment>
<dbReference type="RefSeq" id="XP_062622444.1">
    <property type="nucleotide sequence ID" value="XM_062766460.1"/>
</dbReference>
<comment type="subcellular location">
    <subcellularLocation>
        <location evidence="3">Endoplasmic reticulum membrane</location>
        <topology evidence="3">Peripheral membrane protein</topology>
    </subcellularLocation>
    <subcellularLocation>
        <location evidence="2">Mitochondrion inner membrane</location>
        <topology evidence="2">Single-pass membrane protein</topology>
        <orientation evidence="2">Matrix side</orientation>
    </subcellularLocation>
</comment>
<organism evidence="20 21">
    <name type="scientific">Vanrija pseudolonga</name>
    <dbReference type="NCBI Taxonomy" id="143232"/>
    <lineage>
        <taxon>Eukaryota</taxon>
        <taxon>Fungi</taxon>
        <taxon>Dikarya</taxon>
        <taxon>Basidiomycota</taxon>
        <taxon>Agaricomycotina</taxon>
        <taxon>Tremellomycetes</taxon>
        <taxon>Trichosporonales</taxon>
        <taxon>Trichosporonaceae</taxon>
        <taxon>Vanrija</taxon>
    </lineage>
</organism>
<evidence type="ECO:0000313" key="20">
    <source>
        <dbReference type="EMBL" id="WOO76412.1"/>
    </source>
</evidence>
<dbReference type="PANTHER" id="PTHR13254">
    <property type="entry name" value="GOLGI AUTOANTIGEN, GOLGIN SUBFAMILY A, 7"/>
    <property type="match status" value="1"/>
</dbReference>
<comment type="similarity">
    <text evidence="5">Belongs to the ERF4 family.</text>
</comment>
<dbReference type="GO" id="GO:0006612">
    <property type="term" value="P:protein targeting to membrane"/>
    <property type="evidence" value="ECO:0007669"/>
    <property type="project" value="TreeGrafter"/>
</dbReference>
<dbReference type="Pfam" id="PF08122">
    <property type="entry name" value="NDUF_B12"/>
    <property type="match status" value="1"/>
</dbReference>
<dbReference type="Proteomes" id="UP000827549">
    <property type="component" value="Chromosome 1"/>
</dbReference>
<feature type="compositionally biased region" description="Polar residues" evidence="17">
    <location>
        <begin position="16"/>
        <end position="47"/>
    </location>
</feature>
<feature type="compositionally biased region" description="Pro residues" evidence="17">
    <location>
        <begin position="72"/>
        <end position="82"/>
    </location>
</feature>
<feature type="transmembrane region" description="Helical" evidence="18">
    <location>
        <begin position="316"/>
        <end position="337"/>
    </location>
</feature>
<evidence type="ECO:0000256" key="14">
    <source>
        <dbReference type="ARBA" id="ARBA00022989"/>
    </source>
</evidence>
<evidence type="ECO:0000256" key="8">
    <source>
        <dbReference type="ARBA" id="ARBA00022448"/>
    </source>
</evidence>
<evidence type="ECO:0000256" key="1">
    <source>
        <dbReference type="ARBA" id="ARBA00003195"/>
    </source>
</evidence>
<feature type="compositionally biased region" description="Basic and acidic residues" evidence="17">
    <location>
        <begin position="123"/>
        <end position="135"/>
    </location>
</feature>
<evidence type="ECO:0000256" key="17">
    <source>
        <dbReference type="SAM" id="MobiDB-lite"/>
    </source>
</evidence>
<keyword evidence="13" id="KW-0249">Electron transport</keyword>
<evidence type="ECO:0000256" key="6">
    <source>
        <dbReference type="ARBA" id="ARBA00011396"/>
    </source>
</evidence>
<proteinExistence type="inferred from homology"/>
<evidence type="ECO:0000256" key="10">
    <source>
        <dbReference type="ARBA" id="ARBA00022692"/>
    </source>
</evidence>
<dbReference type="InterPro" id="IPR019383">
    <property type="entry name" value="Golgin_A_7/ERF4"/>
</dbReference>
<evidence type="ECO:0000256" key="5">
    <source>
        <dbReference type="ARBA" id="ARBA00007732"/>
    </source>
</evidence>
<keyword evidence="16 18" id="KW-0472">Membrane</keyword>
<dbReference type="GO" id="GO:0022900">
    <property type="term" value="P:electron transport chain"/>
    <property type="evidence" value="ECO:0007669"/>
    <property type="project" value="InterPro"/>
</dbReference>
<evidence type="ECO:0000256" key="15">
    <source>
        <dbReference type="ARBA" id="ARBA00023128"/>
    </source>
</evidence>
<dbReference type="PANTHER" id="PTHR13254:SF0">
    <property type="entry name" value="GOLGIN SUBFAMILY A MEMBER 7_ERF4 DOMAIN-CONTAINING PROTEIN"/>
    <property type="match status" value="1"/>
</dbReference>
<evidence type="ECO:0000256" key="18">
    <source>
        <dbReference type="SAM" id="Phobius"/>
    </source>
</evidence>
<dbReference type="GO" id="GO:0005789">
    <property type="term" value="C:endoplasmic reticulum membrane"/>
    <property type="evidence" value="ECO:0007669"/>
    <property type="project" value="UniProtKB-SubCell"/>
</dbReference>
<reference evidence="20" key="1">
    <citation type="submission" date="2023-10" db="EMBL/GenBank/DDBJ databases">
        <authorList>
            <person name="Noh H."/>
        </authorList>
    </citation>
    <scope>NUCLEOTIDE SEQUENCE</scope>
    <source>
        <strain evidence="20">DUCC4014</strain>
    </source>
</reference>
<dbReference type="EMBL" id="CP086714">
    <property type="protein sequence ID" value="WOO76412.1"/>
    <property type="molecule type" value="Genomic_DNA"/>
</dbReference>
<keyword evidence="14 18" id="KW-1133">Transmembrane helix</keyword>
<dbReference type="AlphaFoldDB" id="A0AAF0XZR6"/>
<evidence type="ECO:0000256" key="2">
    <source>
        <dbReference type="ARBA" id="ARBA00004298"/>
    </source>
</evidence>
<evidence type="ECO:0000256" key="3">
    <source>
        <dbReference type="ARBA" id="ARBA00004406"/>
    </source>
</evidence>
<name>A0AAF0XZR6_9TREE</name>
<gene>
    <name evidence="20" type="primary">GOLGA7</name>
    <name evidence="20" type="ORF">LOC62_01G000033</name>
</gene>
<dbReference type="Pfam" id="PF10256">
    <property type="entry name" value="Erf4"/>
    <property type="match status" value="1"/>
</dbReference>
<keyword evidence="11" id="KW-0999">Mitochondrion inner membrane</keyword>
<evidence type="ECO:0000256" key="4">
    <source>
        <dbReference type="ARBA" id="ARBA00005667"/>
    </source>
</evidence>
<evidence type="ECO:0000256" key="12">
    <source>
        <dbReference type="ARBA" id="ARBA00022824"/>
    </source>
</evidence>
<accession>A0AAF0XZR6</accession>
<feature type="domain" description="Golgin subfamily A member 7/ERF4" evidence="19">
    <location>
        <begin position="179"/>
        <end position="288"/>
    </location>
</feature>
<feature type="compositionally biased region" description="Low complexity" evidence="17">
    <location>
        <begin position="90"/>
        <end position="115"/>
    </location>
</feature>
<evidence type="ECO:0000256" key="13">
    <source>
        <dbReference type="ARBA" id="ARBA00022982"/>
    </source>
</evidence>
<dbReference type="GeneID" id="87803295"/>
<feature type="region of interest" description="Disordered" evidence="17">
    <location>
        <begin position="1"/>
        <end position="170"/>
    </location>
</feature>
<comment type="function">
    <text evidence="1">Accessory subunit of the mitochondrial membrane respiratory chain NADH dehydrogenase (Complex I), that is believed not to be involved in catalysis. Complex I functions in the transfer of electrons from NADH to the respiratory chain. The immediate electron acceptor for the enzyme is believed to be ubiquinone.</text>
</comment>
<protein>
    <recommendedName>
        <fullName evidence="7">Ras modification protein ERF4</fullName>
    </recommendedName>
</protein>
<sequence>MASPPANHPFLRPAITATTAPPGSFNPPDNTAFYQPMGTSIPSSARTSLRPASQVSAAPSATPSAPAALSSPAPPVPAIPRSPRPETARTSSTPVVPAAASVPAPAAAPATTTTANGLAAPEPPRKLSRWEEKVQGDLAGWRGGVGEPRSSVPHAAASSNTYYGQPPTGTIGRDLPKEIVRVERDYSLGDICQLSTNFPLELDARITPTDFAKFIEAVNEPLRDAYSVSGAVVDNVIAVLSWWTSLWWRTSHFEKELQRAEAVIREANETTFNPVGLNVLSPREVALQYMPGPLYRDPWAKREAWRKSPIFSNKAMFRNLFPGLGTAIVAFTAYVIYDDYIAKKPEGHH</sequence>
<evidence type="ECO:0000313" key="21">
    <source>
        <dbReference type="Proteomes" id="UP000827549"/>
    </source>
</evidence>
<evidence type="ECO:0000256" key="11">
    <source>
        <dbReference type="ARBA" id="ARBA00022792"/>
    </source>
</evidence>
<evidence type="ECO:0000259" key="19">
    <source>
        <dbReference type="Pfam" id="PF10256"/>
    </source>
</evidence>
<dbReference type="GO" id="GO:0031211">
    <property type="term" value="C:endoplasmic reticulum palmitoyltransferase complex"/>
    <property type="evidence" value="ECO:0007669"/>
    <property type="project" value="TreeGrafter"/>
</dbReference>
<evidence type="ECO:0000256" key="7">
    <source>
        <dbReference type="ARBA" id="ARBA00018463"/>
    </source>
</evidence>
<keyword evidence="8" id="KW-0813">Transport</keyword>
<evidence type="ECO:0000256" key="9">
    <source>
        <dbReference type="ARBA" id="ARBA00022660"/>
    </source>
</evidence>
<evidence type="ECO:0000256" key="16">
    <source>
        <dbReference type="ARBA" id="ARBA00023136"/>
    </source>
</evidence>